<evidence type="ECO:0000256" key="1">
    <source>
        <dbReference type="ARBA" id="ARBA00004141"/>
    </source>
</evidence>
<dbReference type="GO" id="GO:0016020">
    <property type="term" value="C:membrane"/>
    <property type="evidence" value="ECO:0007669"/>
    <property type="project" value="UniProtKB-SubCell"/>
</dbReference>
<comment type="subcellular location">
    <subcellularLocation>
        <location evidence="1">Membrane</location>
        <topology evidence="1">Multi-pass membrane protein</topology>
    </subcellularLocation>
</comment>
<dbReference type="InterPro" id="IPR035952">
    <property type="entry name" value="Rhomboid-like_sf"/>
</dbReference>
<dbReference type="PANTHER" id="PTHR45840:SF8">
    <property type="entry name" value="RHOMBOID PROTEASE"/>
    <property type="match status" value="1"/>
</dbReference>
<feature type="transmembrane region" description="Helical" evidence="6">
    <location>
        <begin position="137"/>
        <end position="158"/>
    </location>
</feature>
<organism evidence="8 9">
    <name type="scientific">Rhynchophorus ferrugineus</name>
    <name type="common">Red palm weevil</name>
    <name type="synonym">Curculio ferrugineus</name>
    <dbReference type="NCBI Taxonomy" id="354439"/>
    <lineage>
        <taxon>Eukaryota</taxon>
        <taxon>Metazoa</taxon>
        <taxon>Ecdysozoa</taxon>
        <taxon>Arthropoda</taxon>
        <taxon>Hexapoda</taxon>
        <taxon>Insecta</taxon>
        <taxon>Pterygota</taxon>
        <taxon>Neoptera</taxon>
        <taxon>Endopterygota</taxon>
        <taxon>Coleoptera</taxon>
        <taxon>Polyphaga</taxon>
        <taxon>Cucujiformia</taxon>
        <taxon>Curculionidae</taxon>
        <taxon>Dryophthorinae</taxon>
        <taxon>Rhynchophorus</taxon>
    </lineage>
</organism>
<reference evidence="8" key="1">
    <citation type="submission" date="2020-08" db="EMBL/GenBank/DDBJ databases">
        <title>Genome sequencing and assembly of the red palm weevil Rhynchophorus ferrugineus.</title>
        <authorList>
            <person name="Dias G.B."/>
            <person name="Bergman C.M."/>
            <person name="Manee M."/>
        </authorList>
    </citation>
    <scope>NUCLEOTIDE SEQUENCE</scope>
    <source>
        <strain evidence="8">AA-2017</strain>
        <tissue evidence="8">Whole larva</tissue>
    </source>
</reference>
<feature type="transmembrane region" description="Helical" evidence="6">
    <location>
        <begin position="51"/>
        <end position="71"/>
    </location>
</feature>
<sequence length="279" mass="31628">MGRNAIQDILNRFVKLIIPPRQRRPYGPVGRRNQKNGTVQTDGAYDDEYCFWPPQMGIIVITIIQVIFFVIDQTTDSDDIKIGTGKIAEIFIYDPLKKKEVWRFLTYMFVHVRYVHIITNAVVQLTIGFPLESVHKWWRVLIIYFLGVIAGSLLTSVIEPNVKLAGASGGVYAILTAHIATVIMNFKDMSYGCVHLGIILTAITVDVGSFIYYRYTKTLDVTVGYAAHFAGALVGLLVGIWILRNIDPTKKEKYLWWGALLIYIVLMVVLIVLTTDIWL</sequence>
<feature type="transmembrane region" description="Helical" evidence="6">
    <location>
        <begin position="164"/>
        <end position="186"/>
    </location>
</feature>
<keyword evidence="5 6" id="KW-0472">Membrane</keyword>
<evidence type="ECO:0000313" key="8">
    <source>
        <dbReference type="EMBL" id="KAF7284691.1"/>
    </source>
</evidence>
<dbReference type="InterPro" id="IPR022764">
    <property type="entry name" value="Peptidase_S54_rhomboid_dom"/>
</dbReference>
<protein>
    <recommendedName>
        <fullName evidence="7">Peptidase S54 rhomboid domain-containing protein</fullName>
    </recommendedName>
</protein>
<evidence type="ECO:0000313" key="9">
    <source>
        <dbReference type="Proteomes" id="UP000625711"/>
    </source>
</evidence>
<evidence type="ECO:0000256" key="6">
    <source>
        <dbReference type="SAM" id="Phobius"/>
    </source>
</evidence>
<evidence type="ECO:0000259" key="7">
    <source>
        <dbReference type="Pfam" id="PF01694"/>
    </source>
</evidence>
<dbReference type="Pfam" id="PF01694">
    <property type="entry name" value="Rhomboid"/>
    <property type="match status" value="1"/>
</dbReference>
<feature type="transmembrane region" description="Helical" evidence="6">
    <location>
        <begin position="255"/>
        <end position="278"/>
    </location>
</feature>
<feature type="transmembrane region" description="Helical" evidence="6">
    <location>
        <begin position="225"/>
        <end position="243"/>
    </location>
</feature>
<name>A0A834IRK1_RHYFE</name>
<evidence type="ECO:0000256" key="5">
    <source>
        <dbReference type="ARBA" id="ARBA00023136"/>
    </source>
</evidence>
<dbReference type="AlphaFoldDB" id="A0A834IRK1"/>
<proteinExistence type="inferred from homology"/>
<dbReference type="SUPFAM" id="SSF144091">
    <property type="entry name" value="Rhomboid-like"/>
    <property type="match status" value="1"/>
</dbReference>
<comment type="similarity">
    <text evidence="2">Belongs to the peptidase S54 family.</text>
</comment>
<dbReference type="PANTHER" id="PTHR45840">
    <property type="entry name" value="RHOMBOID-RELATED PROTEIN"/>
    <property type="match status" value="1"/>
</dbReference>
<dbReference type="Proteomes" id="UP000625711">
    <property type="component" value="Unassembled WGS sequence"/>
</dbReference>
<dbReference type="Gene3D" id="1.20.1540.10">
    <property type="entry name" value="Rhomboid-like"/>
    <property type="match status" value="1"/>
</dbReference>
<evidence type="ECO:0000256" key="3">
    <source>
        <dbReference type="ARBA" id="ARBA00022692"/>
    </source>
</evidence>
<dbReference type="InterPro" id="IPR051739">
    <property type="entry name" value="Rhomboid_IM_Serine_Proteases"/>
</dbReference>
<dbReference type="EMBL" id="JAACXV010000071">
    <property type="protein sequence ID" value="KAF7284691.1"/>
    <property type="molecule type" value="Genomic_DNA"/>
</dbReference>
<dbReference type="GO" id="GO:0004252">
    <property type="term" value="F:serine-type endopeptidase activity"/>
    <property type="evidence" value="ECO:0007669"/>
    <property type="project" value="InterPro"/>
</dbReference>
<comment type="caution">
    <text evidence="8">The sequence shown here is derived from an EMBL/GenBank/DDBJ whole genome shotgun (WGS) entry which is preliminary data.</text>
</comment>
<feature type="transmembrane region" description="Helical" evidence="6">
    <location>
        <begin position="193"/>
        <end position="213"/>
    </location>
</feature>
<evidence type="ECO:0000256" key="2">
    <source>
        <dbReference type="ARBA" id="ARBA00009045"/>
    </source>
</evidence>
<dbReference type="OrthoDB" id="418595at2759"/>
<gene>
    <name evidence="8" type="ORF">GWI33_021704</name>
</gene>
<keyword evidence="9" id="KW-1185">Reference proteome</keyword>
<evidence type="ECO:0000256" key="4">
    <source>
        <dbReference type="ARBA" id="ARBA00022989"/>
    </source>
</evidence>
<accession>A0A834IRK1</accession>
<feature type="domain" description="Peptidase S54 rhomboid" evidence="7">
    <location>
        <begin position="99"/>
        <end position="244"/>
    </location>
</feature>
<keyword evidence="3 6" id="KW-0812">Transmembrane</keyword>
<keyword evidence="4 6" id="KW-1133">Transmembrane helix</keyword>